<dbReference type="Pfam" id="PF08241">
    <property type="entry name" value="Methyltransf_11"/>
    <property type="match status" value="1"/>
</dbReference>
<dbReference type="AlphaFoldDB" id="A0A8S2FXC8"/>
<dbReference type="PANTHER" id="PTHR44942:SF4">
    <property type="entry name" value="METHYLTRANSFERASE TYPE 11 DOMAIN-CONTAINING PROTEIN"/>
    <property type="match status" value="1"/>
</dbReference>
<dbReference type="InterPro" id="IPR051052">
    <property type="entry name" value="Diverse_substrate_MTase"/>
</dbReference>
<evidence type="ECO:0000313" key="7">
    <source>
        <dbReference type="Proteomes" id="UP000677228"/>
    </source>
</evidence>
<comment type="caution">
    <text evidence="5">The sequence shown here is derived from an EMBL/GenBank/DDBJ whole genome shotgun (WGS) entry which is preliminary data.</text>
</comment>
<dbReference type="InterPro" id="IPR013216">
    <property type="entry name" value="Methyltransf_11"/>
</dbReference>
<dbReference type="SUPFAM" id="SSF53335">
    <property type="entry name" value="S-adenosyl-L-methionine-dependent methyltransferases"/>
    <property type="match status" value="1"/>
</dbReference>
<dbReference type="GO" id="GO:0008757">
    <property type="term" value="F:S-adenosylmethionine-dependent methyltransferase activity"/>
    <property type="evidence" value="ECO:0007669"/>
    <property type="project" value="InterPro"/>
</dbReference>
<protein>
    <recommendedName>
        <fullName evidence="4">Methyltransferase type 11 domain-containing protein</fullName>
    </recommendedName>
</protein>
<organism evidence="5 7">
    <name type="scientific">Didymodactylos carnosus</name>
    <dbReference type="NCBI Taxonomy" id="1234261"/>
    <lineage>
        <taxon>Eukaryota</taxon>
        <taxon>Metazoa</taxon>
        <taxon>Spiralia</taxon>
        <taxon>Gnathifera</taxon>
        <taxon>Rotifera</taxon>
        <taxon>Eurotatoria</taxon>
        <taxon>Bdelloidea</taxon>
        <taxon>Philodinida</taxon>
        <taxon>Philodinidae</taxon>
        <taxon>Didymodactylos</taxon>
    </lineage>
</organism>
<evidence type="ECO:0000259" key="4">
    <source>
        <dbReference type="Pfam" id="PF08241"/>
    </source>
</evidence>
<comment type="similarity">
    <text evidence="1">Belongs to the methyltransferase superfamily.</text>
</comment>
<evidence type="ECO:0000313" key="5">
    <source>
        <dbReference type="EMBL" id="CAF1579407.1"/>
    </source>
</evidence>
<keyword evidence="3" id="KW-0808">Transferase</keyword>
<evidence type="ECO:0000256" key="2">
    <source>
        <dbReference type="ARBA" id="ARBA00022603"/>
    </source>
</evidence>
<sequence>MENFIHQTAANGFQLGAEVYERGRPAYPDLVINLICATNPDLCQKTIVDLAAGTGKFTRMLVSAGAKLVTAIEPVESMRRKLYSIPNIAVLNGTAENIPLVDNSADIVTVAQAFHWFNGVAALEEIYRVLKPDGKLYLLWNLRDDDTCPWLQDMTKIIDKWQPKDHPHFKTMKWLKVFEDNSLFSSFSYERFSHDQCVTLDILFNRILSSSFISILDDKKKQILLQEVKAFLEQNAQTKEKTKFFVPYMTHVYWCQRL</sequence>
<keyword evidence="2" id="KW-0489">Methyltransferase</keyword>
<dbReference type="Proteomes" id="UP000682733">
    <property type="component" value="Unassembled WGS sequence"/>
</dbReference>
<evidence type="ECO:0000256" key="1">
    <source>
        <dbReference type="ARBA" id="ARBA00008361"/>
    </source>
</evidence>
<dbReference type="CDD" id="cd02440">
    <property type="entry name" value="AdoMet_MTases"/>
    <property type="match status" value="1"/>
</dbReference>
<gene>
    <name evidence="5" type="ORF">OVA965_LOCUS40872</name>
    <name evidence="6" type="ORF">TMI583_LOCUS42395</name>
</gene>
<evidence type="ECO:0000313" key="6">
    <source>
        <dbReference type="EMBL" id="CAF4378112.1"/>
    </source>
</evidence>
<dbReference type="PANTHER" id="PTHR44942">
    <property type="entry name" value="METHYLTRANSF_11 DOMAIN-CONTAINING PROTEIN"/>
    <property type="match status" value="1"/>
</dbReference>
<dbReference type="GO" id="GO:0032259">
    <property type="term" value="P:methylation"/>
    <property type="evidence" value="ECO:0007669"/>
    <property type="project" value="UniProtKB-KW"/>
</dbReference>
<feature type="domain" description="Methyltransferase type 11" evidence="4">
    <location>
        <begin position="48"/>
        <end position="138"/>
    </location>
</feature>
<name>A0A8S2FXC8_9BILA</name>
<accession>A0A8S2FXC8</accession>
<dbReference type="InterPro" id="IPR029063">
    <property type="entry name" value="SAM-dependent_MTases_sf"/>
</dbReference>
<dbReference type="Gene3D" id="3.40.50.150">
    <property type="entry name" value="Vaccinia Virus protein VP39"/>
    <property type="match status" value="1"/>
</dbReference>
<proteinExistence type="inferred from homology"/>
<dbReference type="EMBL" id="CAJOBA010068583">
    <property type="protein sequence ID" value="CAF4378112.1"/>
    <property type="molecule type" value="Genomic_DNA"/>
</dbReference>
<dbReference type="EMBL" id="CAJNOK010045540">
    <property type="protein sequence ID" value="CAF1579407.1"/>
    <property type="molecule type" value="Genomic_DNA"/>
</dbReference>
<dbReference type="Proteomes" id="UP000677228">
    <property type="component" value="Unassembled WGS sequence"/>
</dbReference>
<evidence type="ECO:0000256" key="3">
    <source>
        <dbReference type="ARBA" id="ARBA00022679"/>
    </source>
</evidence>
<reference evidence="5" key="1">
    <citation type="submission" date="2021-02" db="EMBL/GenBank/DDBJ databases">
        <authorList>
            <person name="Nowell W R."/>
        </authorList>
    </citation>
    <scope>NUCLEOTIDE SEQUENCE</scope>
</reference>